<protein>
    <submittedName>
        <fullName evidence="5">Histidine kinase</fullName>
    </submittedName>
</protein>
<name>A0ABX7F6M3_9RHOB</name>
<feature type="active site" evidence="1">
    <location>
        <position position="46"/>
    </location>
</feature>
<dbReference type="InterPro" id="IPR050903">
    <property type="entry name" value="Bact_Chemotaxis_MeTrfase"/>
</dbReference>
<reference evidence="5 6" key="1">
    <citation type="submission" date="2019-12" db="EMBL/GenBank/DDBJ databases">
        <title>Complete Genome Sequence of a Quorum-Sensing Bacterium,Rhodobacteraceae bacterium C31, Isolated from a marine microalgae symbiotic bacteria.</title>
        <authorList>
            <person name="Zhang Y."/>
        </authorList>
    </citation>
    <scope>NUCLEOTIDE SEQUENCE [LARGE SCALE GENOMIC DNA]</scope>
    <source>
        <strain evidence="5 6">C31</strain>
    </source>
</reference>
<keyword evidence="1" id="KW-0145">Chemotaxis</keyword>
<evidence type="ECO:0000259" key="4">
    <source>
        <dbReference type="PROSITE" id="PS50123"/>
    </source>
</evidence>
<dbReference type="PRINTS" id="PR00996">
    <property type="entry name" value="CHERMTFRASE"/>
</dbReference>
<dbReference type="Proteomes" id="UP000596387">
    <property type="component" value="Chromosome"/>
</dbReference>
<dbReference type="Pfam" id="PF01739">
    <property type="entry name" value="CheR"/>
    <property type="match status" value="1"/>
</dbReference>
<feature type="compositionally biased region" description="Polar residues" evidence="2">
    <location>
        <begin position="689"/>
        <end position="709"/>
    </location>
</feature>
<gene>
    <name evidence="5" type="ORF">GQA70_07545</name>
</gene>
<dbReference type="InterPro" id="IPR000673">
    <property type="entry name" value="Sig_transdc_resp-reg_Me-estase"/>
</dbReference>
<dbReference type="SUPFAM" id="SSF47757">
    <property type="entry name" value="Chemotaxis receptor methyltransferase CheR, N-terminal domain"/>
    <property type="match status" value="1"/>
</dbReference>
<accession>A0ABX7F6M3</accession>
<dbReference type="SUPFAM" id="SSF53335">
    <property type="entry name" value="S-adenosyl-L-methionine-dependent methyltransferases"/>
    <property type="match status" value="1"/>
</dbReference>
<sequence length="848" mass="94415">MAQQEPAAQGIPLVVIGASAGGLEPLEAFFEAAPLSAGWAFVVVQHLSPEYRSRMDELLARRSRLAIRPVEDGLAIERDTIYLNRPNAYVEIVDDRFREIAYSDDVARPHLPVDAVFQSLAGRSDGFSLGVVLSGSGRDGAKGARILKAKGIPVLAQTPNEARFDSMPLAVIGEGAATRVLSAGEMPRAIAELLRDANGAPSGTEAEEEALGRIMRLLEENRKIDFTAYRHANVQRRIERRQQLRGFDRLDEYAAFLASDKTALDQLYQDLLIGVTQFYRDPGAVVALRQKLLDPLAEAENDGTPIRIWVPACASGEEAYTIAIELTEALEKARSKRKFRIIATDVHRGSLERASLGIYKPSALANMPSEHLSRYFERQGNLFVVEPVLRQKMIFSTHDVLRDPPFMNLDLISCRNLFIYLREEPQAQVLSMFLFGLRYDGHLMLGGSESVGRFTEEFATVDARWRLFRKTTEKRFVDPAAMHQKSLPQSRTEPIVKRSRSVAQDRTMIADIADIRNRDVLIKSYNLLLRRYAPSSILVTGEGTVLGWFGAAAAFVDTMNNLADWTVEDIVHPDLHFPIKVGMEKLRQGALEIFTRSVTVTLMAGRQQQCTVRIEALEQSARVKIMLVAVTMEGGEEVLPPPAGASPVSSDDMSLVTGRVRELERDLRLSEQTLKQVTERLEASGEELQASNEELQASNEELQASNEELQASNEELHAVNEELVSVSSEHERKIELLSELNDSTEFVMDLMKMGVIQVDPEGRIQRFSRLMSRDFGMVAHDTDRPLSVISPRLGFVDLSDLVARVAETGELQEAEGEVEGRPTAVLVSPVRPFDDHSFQGAVIVIRYL</sequence>
<dbReference type="SUPFAM" id="SSF52738">
    <property type="entry name" value="Methylesterase CheB, C-terminal domain"/>
    <property type="match status" value="1"/>
</dbReference>
<dbReference type="InterPro" id="IPR000780">
    <property type="entry name" value="CheR_MeTrfase"/>
</dbReference>
<keyword evidence="5" id="KW-0418">Kinase</keyword>
<dbReference type="Pfam" id="PF13596">
    <property type="entry name" value="PAS_10"/>
    <property type="match status" value="1"/>
</dbReference>
<dbReference type="PROSITE" id="PS50123">
    <property type="entry name" value="CHER"/>
    <property type="match status" value="1"/>
</dbReference>
<keyword evidence="5" id="KW-0808">Transferase</keyword>
<dbReference type="Pfam" id="PF03705">
    <property type="entry name" value="CheR_N"/>
    <property type="match status" value="1"/>
</dbReference>
<dbReference type="CDD" id="cd16434">
    <property type="entry name" value="CheB-CheR_fusion"/>
    <property type="match status" value="1"/>
</dbReference>
<feature type="domain" description="CheR-type methyltransferase" evidence="4">
    <location>
        <begin position="208"/>
        <end position="471"/>
    </location>
</feature>
<dbReference type="InterPro" id="IPR029063">
    <property type="entry name" value="SAM-dependent_MTases_sf"/>
</dbReference>
<evidence type="ECO:0000256" key="1">
    <source>
        <dbReference type="PROSITE-ProRule" id="PRU00050"/>
    </source>
</evidence>
<feature type="active site" evidence="1">
    <location>
        <position position="19"/>
    </location>
</feature>
<dbReference type="InterPro" id="IPR035909">
    <property type="entry name" value="CheB_C"/>
</dbReference>
<dbReference type="EMBL" id="CP047166">
    <property type="protein sequence ID" value="QRF66168.1"/>
    <property type="molecule type" value="Genomic_DNA"/>
</dbReference>
<feature type="active site" evidence="1">
    <location>
        <position position="139"/>
    </location>
</feature>
<organism evidence="5 6">
    <name type="scientific">Ponticoccus alexandrii</name>
    <dbReference type="NCBI Taxonomy" id="1943633"/>
    <lineage>
        <taxon>Bacteria</taxon>
        <taxon>Pseudomonadati</taxon>
        <taxon>Pseudomonadota</taxon>
        <taxon>Alphaproteobacteria</taxon>
        <taxon>Rhodobacterales</taxon>
        <taxon>Roseobacteraceae</taxon>
        <taxon>Ponticoccus</taxon>
    </lineage>
</organism>
<proteinExistence type="predicted"/>
<dbReference type="Gene3D" id="3.40.50.180">
    <property type="entry name" value="Methylesterase CheB, C-terminal domain"/>
    <property type="match status" value="1"/>
</dbReference>
<keyword evidence="1" id="KW-0378">Hydrolase</keyword>
<evidence type="ECO:0000256" key="2">
    <source>
        <dbReference type="SAM" id="MobiDB-lite"/>
    </source>
</evidence>
<dbReference type="InterPro" id="IPR022641">
    <property type="entry name" value="CheR_N"/>
</dbReference>
<dbReference type="Gene3D" id="3.30.450.20">
    <property type="entry name" value="PAS domain"/>
    <property type="match status" value="1"/>
</dbReference>
<keyword evidence="6" id="KW-1185">Reference proteome</keyword>
<dbReference type="GO" id="GO:0016301">
    <property type="term" value="F:kinase activity"/>
    <property type="evidence" value="ECO:0007669"/>
    <property type="project" value="UniProtKB-KW"/>
</dbReference>
<evidence type="ECO:0000259" key="3">
    <source>
        <dbReference type="PROSITE" id="PS50122"/>
    </source>
</evidence>
<dbReference type="SMART" id="SM00138">
    <property type="entry name" value="MeTrc"/>
    <property type="match status" value="1"/>
</dbReference>
<evidence type="ECO:0000313" key="5">
    <source>
        <dbReference type="EMBL" id="QRF66168.1"/>
    </source>
</evidence>
<dbReference type="PANTHER" id="PTHR24422">
    <property type="entry name" value="CHEMOTAXIS PROTEIN METHYLTRANSFERASE"/>
    <property type="match status" value="1"/>
</dbReference>
<feature type="domain" description="CheB-type methylesterase" evidence="3">
    <location>
        <begin position="7"/>
        <end position="197"/>
    </location>
</feature>
<evidence type="ECO:0000313" key="6">
    <source>
        <dbReference type="Proteomes" id="UP000596387"/>
    </source>
</evidence>
<dbReference type="InterPro" id="IPR035965">
    <property type="entry name" value="PAS-like_dom_sf"/>
</dbReference>
<dbReference type="Pfam" id="PF01339">
    <property type="entry name" value="CheB_methylest"/>
    <property type="match status" value="1"/>
</dbReference>
<dbReference type="PROSITE" id="PS50122">
    <property type="entry name" value="CHEB"/>
    <property type="match status" value="1"/>
</dbReference>
<dbReference type="RefSeq" id="WP_023850915.1">
    <property type="nucleotide sequence ID" value="NZ_CP047166.1"/>
</dbReference>
<feature type="region of interest" description="Disordered" evidence="2">
    <location>
        <begin position="685"/>
        <end position="709"/>
    </location>
</feature>
<dbReference type="Gene3D" id="3.40.50.150">
    <property type="entry name" value="Vaccinia Virus protein VP39"/>
    <property type="match status" value="1"/>
</dbReference>
<dbReference type="SUPFAM" id="SSF55785">
    <property type="entry name" value="PYP-like sensor domain (PAS domain)"/>
    <property type="match status" value="1"/>
</dbReference>
<dbReference type="PANTHER" id="PTHR24422:SF10">
    <property type="entry name" value="CHEMOTAXIS PROTEIN METHYLTRANSFERASE 2"/>
    <property type="match status" value="1"/>
</dbReference>
<dbReference type="InterPro" id="IPR022642">
    <property type="entry name" value="CheR_C"/>
</dbReference>